<evidence type="ECO:0000313" key="2">
    <source>
        <dbReference type="Proteomes" id="UP001319200"/>
    </source>
</evidence>
<dbReference type="EMBL" id="JAHESF010000014">
    <property type="protein sequence ID" value="MBT1698251.1"/>
    <property type="molecule type" value="Genomic_DNA"/>
</dbReference>
<sequence>MEYLKTMATQGIENAAEIVSLCEKFTPEQLKLYANLLRSVSRLTANRSKGGKSKGDQAYQRFKVWAAQSGFDFENYKTTAQLNLATIITTKGFPISEKTAAKYRLKYLSEENK</sequence>
<comment type="caution">
    <text evidence="1">The sequence shown here is derived from an EMBL/GenBank/DDBJ whole genome shotgun (WGS) entry which is preliminary data.</text>
</comment>
<name>A0AAP2DKX6_9BACT</name>
<dbReference type="RefSeq" id="WP_254164229.1">
    <property type="nucleotide sequence ID" value="NZ_JAHESF010000014.1"/>
</dbReference>
<keyword evidence="2" id="KW-1185">Reference proteome</keyword>
<accession>A0AAP2DKX6</accession>
<proteinExistence type="predicted"/>
<reference evidence="1 2" key="1">
    <citation type="submission" date="2021-05" db="EMBL/GenBank/DDBJ databases">
        <title>A Polyphasic approach of four new species of the genus Ohtaekwangia: Ohtaekwangia histidinii sp. nov., Ohtaekwangia cretensis sp. nov., Ohtaekwangia indiensis sp. nov., Ohtaekwangia reichenbachii sp. nov. from diverse environment.</title>
        <authorList>
            <person name="Octaviana S."/>
        </authorList>
    </citation>
    <scope>NUCLEOTIDE SEQUENCE [LARGE SCALE GENOMIC DNA]</scope>
    <source>
        <strain evidence="1 2">PWU4</strain>
    </source>
</reference>
<organism evidence="1 2">
    <name type="scientific">Chryseosolibacter histidini</name>
    <dbReference type="NCBI Taxonomy" id="2782349"/>
    <lineage>
        <taxon>Bacteria</taxon>
        <taxon>Pseudomonadati</taxon>
        <taxon>Bacteroidota</taxon>
        <taxon>Cytophagia</taxon>
        <taxon>Cytophagales</taxon>
        <taxon>Chryseotaleaceae</taxon>
        <taxon>Chryseosolibacter</taxon>
    </lineage>
</organism>
<evidence type="ECO:0000313" key="1">
    <source>
        <dbReference type="EMBL" id="MBT1698251.1"/>
    </source>
</evidence>
<dbReference type="Proteomes" id="UP001319200">
    <property type="component" value="Unassembled WGS sequence"/>
</dbReference>
<gene>
    <name evidence="1" type="ORF">KK083_15265</name>
</gene>
<protein>
    <submittedName>
        <fullName evidence="1">Uncharacterized protein</fullName>
    </submittedName>
</protein>
<dbReference type="AlphaFoldDB" id="A0AAP2DKX6"/>